<dbReference type="SMART" id="SM00448">
    <property type="entry name" value="REC"/>
    <property type="match status" value="1"/>
</dbReference>
<feature type="modified residue" description="4-aspartylphosphate" evidence="13">
    <location>
        <position position="814"/>
    </location>
</feature>
<evidence type="ECO:0000256" key="5">
    <source>
        <dbReference type="ARBA" id="ARBA00022553"/>
    </source>
</evidence>
<dbReference type="Gene3D" id="3.30.450.20">
    <property type="entry name" value="PAS domain"/>
    <property type="match status" value="2"/>
</dbReference>
<dbReference type="SUPFAM" id="SSF55785">
    <property type="entry name" value="PYP-like sensor domain (PAS domain)"/>
    <property type="match status" value="1"/>
</dbReference>
<evidence type="ECO:0000313" key="20">
    <source>
        <dbReference type="Proteomes" id="UP001218638"/>
    </source>
</evidence>
<keyword evidence="9" id="KW-0418">Kinase</keyword>
<dbReference type="InterPro" id="IPR003661">
    <property type="entry name" value="HisK_dim/P_dom"/>
</dbReference>
<feature type="domain" description="PAS" evidence="17">
    <location>
        <begin position="401"/>
        <end position="445"/>
    </location>
</feature>
<dbReference type="Pfam" id="PF00072">
    <property type="entry name" value="Response_reg"/>
    <property type="match status" value="1"/>
</dbReference>
<dbReference type="PROSITE" id="PS50110">
    <property type="entry name" value="RESPONSE_REGULATORY"/>
    <property type="match status" value="1"/>
</dbReference>
<evidence type="ECO:0000256" key="3">
    <source>
        <dbReference type="ARBA" id="ARBA00012438"/>
    </source>
</evidence>
<proteinExistence type="predicted"/>
<dbReference type="InterPro" id="IPR036890">
    <property type="entry name" value="HATPase_C_sf"/>
</dbReference>
<dbReference type="InterPro" id="IPR011006">
    <property type="entry name" value="CheY-like_superfamily"/>
</dbReference>
<evidence type="ECO:0000256" key="9">
    <source>
        <dbReference type="ARBA" id="ARBA00022777"/>
    </source>
</evidence>
<dbReference type="SMART" id="SM00387">
    <property type="entry name" value="HATPase_c"/>
    <property type="match status" value="1"/>
</dbReference>
<dbReference type="PROSITE" id="PS50109">
    <property type="entry name" value="HIS_KIN"/>
    <property type="match status" value="1"/>
</dbReference>
<feature type="domain" description="HAMP" evidence="18">
    <location>
        <begin position="338"/>
        <end position="389"/>
    </location>
</feature>
<evidence type="ECO:0000256" key="12">
    <source>
        <dbReference type="ARBA" id="ARBA00023012"/>
    </source>
</evidence>
<evidence type="ECO:0000256" key="4">
    <source>
        <dbReference type="ARBA" id="ARBA00022475"/>
    </source>
</evidence>
<evidence type="ECO:0000313" key="19">
    <source>
        <dbReference type="EMBL" id="WED64846.1"/>
    </source>
</evidence>
<evidence type="ECO:0000256" key="13">
    <source>
        <dbReference type="PROSITE-ProRule" id="PRU00169"/>
    </source>
</evidence>
<keyword evidence="8" id="KW-0547">Nucleotide-binding</keyword>
<feature type="domain" description="Histidine kinase" evidence="15">
    <location>
        <begin position="518"/>
        <end position="742"/>
    </location>
</feature>
<dbReference type="GO" id="GO:0005886">
    <property type="term" value="C:plasma membrane"/>
    <property type="evidence" value="ECO:0007669"/>
    <property type="project" value="UniProtKB-SubCell"/>
</dbReference>
<evidence type="ECO:0000256" key="1">
    <source>
        <dbReference type="ARBA" id="ARBA00000085"/>
    </source>
</evidence>
<dbReference type="GO" id="GO:0005524">
    <property type="term" value="F:ATP binding"/>
    <property type="evidence" value="ECO:0007669"/>
    <property type="project" value="UniProtKB-KW"/>
</dbReference>
<dbReference type="InterPro" id="IPR005467">
    <property type="entry name" value="His_kinase_dom"/>
</dbReference>
<dbReference type="InterPro" id="IPR004358">
    <property type="entry name" value="Sig_transdc_His_kin-like_C"/>
</dbReference>
<dbReference type="SUPFAM" id="SSF52172">
    <property type="entry name" value="CheY-like"/>
    <property type="match status" value="1"/>
</dbReference>
<evidence type="ECO:0000259" key="16">
    <source>
        <dbReference type="PROSITE" id="PS50110"/>
    </source>
</evidence>
<evidence type="ECO:0000259" key="18">
    <source>
        <dbReference type="PROSITE" id="PS50885"/>
    </source>
</evidence>
<keyword evidence="5 13" id="KW-0597">Phosphoprotein</keyword>
<dbReference type="SUPFAM" id="SSF55874">
    <property type="entry name" value="ATPase domain of HSP90 chaperone/DNA topoisomerase II/histidine kinase"/>
    <property type="match status" value="1"/>
</dbReference>
<evidence type="ECO:0000256" key="6">
    <source>
        <dbReference type="ARBA" id="ARBA00022679"/>
    </source>
</evidence>
<dbReference type="Gene3D" id="1.10.287.130">
    <property type="match status" value="1"/>
</dbReference>
<keyword evidence="10 19" id="KW-0067">ATP-binding</keyword>
<dbReference type="InterPro" id="IPR003660">
    <property type="entry name" value="HAMP_dom"/>
</dbReference>
<sequence>MRLSARRSLAVLAGVLLVFVLVGLAVYGSSIQRLRELELTRVKERVGKQVEHFEELGDIARGQVRAISETMAVRSLITAPDRRERARLESDLLAVMRAFPVIQQLRLIRRDDEGTEFVRVDRGDYNEPPRIVADSELQSKGHRDYYRDALLLEPGEVMLSPIELNHEHGGIEIPHRPVLRATIPIADETGRAAAFVVANLDLRMDLRRLQLNSGGGMALFMVDLRGQFLSHPDRNREFGGDGDSGFEVTNEFPQWHDWMRQPGGVEQLLSDEEDGVIGVVALPIVVAGNHRANELAYLVARVPDTLLRGMERSLVMIALVLGAVVALGLVVMVVAMWRELIRPLDTIMGGVAAYAGNGVLKLPVSPRSEFAPLSRAIERMTASIDEQTSALHDEIDERRRAQDALANIVAVLPDALLVVDAHDRVSFANKQVCALLELDVAEVIGDEPPIRHAIGQVTEARFERGGKVIQLETRAVAMTWMGEPGKLLVVRDVTELRELSTQLRQSQKMQAVGQLASGIAHDFNNLLAVVTMSADLLKGGNHIPDEEGRQLLEDLTEATRRARGVTAQLLAFSHKSALSRVRLNLSEVVSDLMKMLTRLLGADISIQESFTTNSPPILADAVQIEQVVLNLALNARDAMPNGGQLVVEVRDVVFLQAFDDGNFTAPAGNYAMLMVADSGQGMDRAARDRIFEPFYTTKTSGHGTGMGLANVYAIVQQAGGVISVESELGHGTTFKIYFPQVERDEAGENQPVPALLEAKGPARVLVVEDEKAIRRLVRIALENAGYTVTDAGNGDEALKLIEADAAAFDLVITDMKMPVLGGAALRDSVRRIQPDMRFIYMSGYFGESWGEATGTTNSASPFLSKPFSTRVLVQTVHAALS</sequence>
<dbReference type="PROSITE" id="PS50112">
    <property type="entry name" value="PAS"/>
    <property type="match status" value="1"/>
</dbReference>
<dbReference type="SMART" id="SM00388">
    <property type="entry name" value="HisKA"/>
    <property type="match status" value="1"/>
</dbReference>
<dbReference type="SUPFAM" id="SSF103190">
    <property type="entry name" value="Sensory domain-like"/>
    <property type="match status" value="1"/>
</dbReference>
<dbReference type="PRINTS" id="PR00344">
    <property type="entry name" value="BCTRLSENSOR"/>
</dbReference>
<dbReference type="InterPro" id="IPR048760">
    <property type="entry name" value="VP0354-like_sensor_dom"/>
</dbReference>
<dbReference type="EC" id="2.7.13.3" evidence="3"/>
<feature type="domain" description="Response regulatory" evidence="16">
    <location>
        <begin position="763"/>
        <end position="880"/>
    </location>
</feature>
<feature type="transmembrane region" description="Helical" evidence="14">
    <location>
        <begin position="314"/>
        <end position="337"/>
    </location>
</feature>
<keyword evidence="11 14" id="KW-1133">Transmembrane helix</keyword>
<organism evidence="19 20">
    <name type="scientific">Synoicihabitans lomoniglobus</name>
    <dbReference type="NCBI Taxonomy" id="2909285"/>
    <lineage>
        <taxon>Bacteria</taxon>
        <taxon>Pseudomonadati</taxon>
        <taxon>Verrucomicrobiota</taxon>
        <taxon>Opitutia</taxon>
        <taxon>Opitutales</taxon>
        <taxon>Opitutaceae</taxon>
        <taxon>Synoicihabitans</taxon>
    </lineage>
</organism>
<evidence type="ECO:0000256" key="2">
    <source>
        <dbReference type="ARBA" id="ARBA00004651"/>
    </source>
</evidence>
<dbReference type="InterPro" id="IPR029151">
    <property type="entry name" value="Sensor-like_sf"/>
</dbReference>
<dbReference type="InterPro" id="IPR003594">
    <property type="entry name" value="HATPase_dom"/>
</dbReference>
<dbReference type="PANTHER" id="PTHR43065">
    <property type="entry name" value="SENSOR HISTIDINE KINASE"/>
    <property type="match status" value="1"/>
</dbReference>
<dbReference type="PANTHER" id="PTHR43065:SF42">
    <property type="entry name" value="TWO-COMPONENT SENSOR PPRA"/>
    <property type="match status" value="1"/>
</dbReference>
<dbReference type="Proteomes" id="UP001218638">
    <property type="component" value="Chromosome"/>
</dbReference>
<dbReference type="CDD" id="cd00130">
    <property type="entry name" value="PAS"/>
    <property type="match status" value="1"/>
</dbReference>
<evidence type="ECO:0000256" key="7">
    <source>
        <dbReference type="ARBA" id="ARBA00022692"/>
    </source>
</evidence>
<comment type="subcellular location">
    <subcellularLocation>
        <location evidence="2">Cell membrane</location>
        <topology evidence="2">Multi-pass membrane protein</topology>
    </subcellularLocation>
</comment>
<keyword evidence="4" id="KW-1003">Cell membrane</keyword>
<dbReference type="InterPro" id="IPR000014">
    <property type="entry name" value="PAS"/>
</dbReference>
<dbReference type="InterPro" id="IPR001789">
    <property type="entry name" value="Sig_transdc_resp-reg_receiver"/>
</dbReference>
<dbReference type="InterPro" id="IPR036097">
    <property type="entry name" value="HisK_dim/P_sf"/>
</dbReference>
<evidence type="ECO:0000256" key="10">
    <source>
        <dbReference type="ARBA" id="ARBA00022840"/>
    </source>
</evidence>
<evidence type="ECO:0000259" key="15">
    <source>
        <dbReference type="PROSITE" id="PS50109"/>
    </source>
</evidence>
<dbReference type="Pfam" id="PF21623">
    <property type="entry name" value="HK_sensor_dom_bact"/>
    <property type="match status" value="1"/>
</dbReference>
<gene>
    <name evidence="19" type="ORF">PXH66_21075</name>
</gene>
<name>A0AAE9ZVE3_9BACT</name>
<dbReference type="SUPFAM" id="SSF47384">
    <property type="entry name" value="Homodimeric domain of signal transducing histidine kinase"/>
    <property type="match status" value="1"/>
</dbReference>
<accession>A0AAE9ZVE3</accession>
<dbReference type="Pfam" id="PF02518">
    <property type="entry name" value="HATPase_c"/>
    <property type="match status" value="1"/>
</dbReference>
<dbReference type="Gene3D" id="3.30.565.10">
    <property type="entry name" value="Histidine kinase-like ATPase, C-terminal domain"/>
    <property type="match status" value="1"/>
</dbReference>
<evidence type="ECO:0000256" key="14">
    <source>
        <dbReference type="SAM" id="Phobius"/>
    </source>
</evidence>
<dbReference type="GO" id="GO:0000155">
    <property type="term" value="F:phosphorelay sensor kinase activity"/>
    <property type="evidence" value="ECO:0007669"/>
    <property type="project" value="InterPro"/>
</dbReference>
<keyword evidence="14" id="KW-0472">Membrane</keyword>
<dbReference type="Gene3D" id="6.10.340.10">
    <property type="match status" value="1"/>
</dbReference>
<keyword evidence="12" id="KW-0902">Two-component regulatory system</keyword>
<evidence type="ECO:0000256" key="11">
    <source>
        <dbReference type="ARBA" id="ARBA00022989"/>
    </source>
</evidence>
<keyword evidence="6" id="KW-0808">Transferase</keyword>
<evidence type="ECO:0000256" key="8">
    <source>
        <dbReference type="ARBA" id="ARBA00022741"/>
    </source>
</evidence>
<dbReference type="AlphaFoldDB" id="A0AAE9ZVE3"/>
<comment type="catalytic activity">
    <reaction evidence="1">
        <text>ATP + protein L-histidine = ADP + protein N-phospho-L-histidine.</text>
        <dbReference type="EC" id="2.7.13.3"/>
    </reaction>
</comment>
<dbReference type="RefSeq" id="WP_330931889.1">
    <property type="nucleotide sequence ID" value="NZ_CP119075.1"/>
</dbReference>
<evidence type="ECO:0000259" key="17">
    <source>
        <dbReference type="PROSITE" id="PS50112"/>
    </source>
</evidence>
<reference evidence="19" key="1">
    <citation type="submission" date="2023-03" db="EMBL/GenBank/DDBJ databases">
        <title>Lomoglobus Profundus gen. nov., sp. nov., a novel member of the phylum Verrucomicrobia, isolated from deep-marine sediment of South China Sea.</title>
        <authorList>
            <person name="Ahmad T."/>
            <person name="Ishaq S.E."/>
            <person name="Wang F."/>
        </authorList>
    </citation>
    <scope>NUCLEOTIDE SEQUENCE</scope>
    <source>
        <strain evidence="19">LMO-M01</strain>
    </source>
</reference>
<protein>
    <recommendedName>
        <fullName evidence="3">histidine kinase</fullName>
        <ecNumber evidence="3">2.7.13.3</ecNumber>
    </recommendedName>
</protein>
<dbReference type="KEGG" id="slom:PXH66_21075"/>
<dbReference type="Gene3D" id="3.40.50.2300">
    <property type="match status" value="1"/>
</dbReference>
<dbReference type="EMBL" id="CP119075">
    <property type="protein sequence ID" value="WED64846.1"/>
    <property type="molecule type" value="Genomic_DNA"/>
</dbReference>
<dbReference type="PROSITE" id="PS50885">
    <property type="entry name" value="HAMP"/>
    <property type="match status" value="1"/>
</dbReference>
<dbReference type="Pfam" id="PF00512">
    <property type="entry name" value="HisKA"/>
    <property type="match status" value="1"/>
</dbReference>
<keyword evidence="20" id="KW-1185">Reference proteome</keyword>
<keyword evidence="7 14" id="KW-0812">Transmembrane</keyword>
<dbReference type="InterPro" id="IPR035965">
    <property type="entry name" value="PAS-like_dom_sf"/>
</dbReference>